<evidence type="ECO:0000256" key="4">
    <source>
        <dbReference type="ARBA" id="ARBA00023125"/>
    </source>
</evidence>
<dbReference type="SUPFAM" id="SSF46785">
    <property type="entry name" value="Winged helix' DNA-binding domain"/>
    <property type="match status" value="1"/>
</dbReference>
<feature type="region of interest" description="Disordered" evidence="8">
    <location>
        <begin position="284"/>
        <end position="304"/>
    </location>
</feature>
<evidence type="ECO:0000256" key="8">
    <source>
        <dbReference type="SAM" id="MobiDB-lite"/>
    </source>
</evidence>
<dbReference type="GO" id="GO:0043565">
    <property type="term" value="F:sequence-specific DNA binding"/>
    <property type="evidence" value="ECO:0007669"/>
    <property type="project" value="InterPro"/>
</dbReference>
<evidence type="ECO:0000256" key="3">
    <source>
        <dbReference type="ARBA" id="ARBA00023015"/>
    </source>
</evidence>
<dbReference type="InterPro" id="IPR036390">
    <property type="entry name" value="WH_DNA-bd_sf"/>
</dbReference>
<keyword evidence="5" id="KW-0804">Transcription</keyword>
<dbReference type="EMBL" id="JAPFRF010000015">
    <property type="protein sequence ID" value="KAJ7310446.1"/>
    <property type="molecule type" value="Genomic_DNA"/>
</dbReference>
<dbReference type="Gene3D" id="1.10.10.10">
    <property type="entry name" value="Winged helix-like DNA-binding domain superfamily/Winged helix DNA-binding domain"/>
    <property type="match status" value="1"/>
</dbReference>
<organism evidence="10 11">
    <name type="scientific">Phrynocephalus forsythii</name>
    <dbReference type="NCBI Taxonomy" id="171643"/>
    <lineage>
        <taxon>Eukaryota</taxon>
        <taxon>Metazoa</taxon>
        <taxon>Chordata</taxon>
        <taxon>Craniata</taxon>
        <taxon>Vertebrata</taxon>
        <taxon>Euteleostomi</taxon>
        <taxon>Lepidosauria</taxon>
        <taxon>Squamata</taxon>
        <taxon>Bifurcata</taxon>
        <taxon>Unidentata</taxon>
        <taxon>Episquamata</taxon>
        <taxon>Toxicofera</taxon>
        <taxon>Iguania</taxon>
        <taxon>Acrodonta</taxon>
        <taxon>Agamidae</taxon>
        <taxon>Agaminae</taxon>
        <taxon>Phrynocephalus</taxon>
    </lineage>
</organism>
<keyword evidence="4" id="KW-0238">DNA-binding</keyword>
<keyword evidence="11" id="KW-1185">Reference proteome</keyword>
<comment type="similarity">
    <text evidence="2 7">Belongs to the HSF family.</text>
</comment>
<protein>
    <recommendedName>
        <fullName evidence="9">HSF-type DNA-binding domain-containing protein</fullName>
    </recommendedName>
</protein>
<evidence type="ECO:0000256" key="1">
    <source>
        <dbReference type="ARBA" id="ARBA00004123"/>
    </source>
</evidence>
<dbReference type="PANTHER" id="PTHR10015">
    <property type="entry name" value="HEAT SHOCK TRANSCRIPTION FACTOR"/>
    <property type="match status" value="1"/>
</dbReference>
<dbReference type="InterPro" id="IPR000232">
    <property type="entry name" value="HSF_DNA-bd"/>
</dbReference>
<dbReference type="GO" id="GO:0005634">
    <property type="term" value="C:nucleus"/>
    <property type="evidence" value="ECO:0007669"/>
    <property type="project" value="UniProtKB-SubCell"/>
</dbReference>
<feature type="domain" description="HSF-type DNA-binding" evidence="9">
    <location>
        <begin position="92"/>
        <end position="210"/>
    </location>
</feature>
<evidence type="ECO:0000313" key="10">
    <source>
        <dbReference type="EMBL" id="KAJ7310446.1"/>
    </source>
</evidence>
<dbReference type="InterPro" id="IPR036388">
    <property type="entry name" value="WH-like_DNA-bd_sf"/>
</dbReference>
<dbReference type="FunFam" id="1.10.10.10:FF:000349">
    <property type="entry name" value="Heat shock transcription factor, Y-linked"/>
    <property type="match status" value="1"/>
</dbReference>
<name>A0A9Q1AU65_9SAUR</name>
<keyword evidence="6" id="KW-0539">Nucleus</keyword>
<evidence type="ECO:0000256" key="6">
    <source>
        <dbReference type="ARBA" id="ARBA00023242"/>
    </source>
</evidence>
<gene>
    <name evidence="10" type="ORF">JRQ81_007364</name>
</gene>
<sequence length="445" mass="49697">MATAGKNYLSEKREVEVGFPTTPTQYLSAEDEIVHSTNSISTPLHDKTAAGDSALRSMLEENAFQALSDEPWAKRPRLSLCDDGSVEDNDFLSLTFPKKLWKIVESDQFKSLWWDDDGNCVVIDEELFKKEVLERKGQLRIFETDCMKSFIRQLNLYGFSKMRQNFQRSASLVEFLAEEKAAYAFSKLQFYHNPNFKRGCPHLLARCKRRVGIKNTPTMAFSLEEDFHESCLKSRSRSPEGLPTLGPTSKEISFLAGSPKDKIHKSGLRKPAVIKSLAGAGSRLRSGYAPSPTPLRTSESMVPEDNDDKVNQLAPFHLPQHNSHAQVNTHEIDSTTTTSATSLYHVIPPVPNNPFAPVMGLPAFPTMYPDLSAMQAHWASLLPFCNPWFSMPMIAAASAISMSRSSHHHRTPSYHHCPNCNCASNISSASKVVGPKTTEYAGYHR</sequence>
<dbReference type="PANTHER" id="PTHR10015:SF336">
    <property type="entry name" value="HEAT SHOCK TRANSCRIPTION FACTOR, Y-LINKED"/>
    <property type="match status" value="1"/>
</dbReference>
<dbReference type="GO" id="GO:0003700">
    <property type="term" value="F:DNA-binding transcription factor activity"/>
    <property type="evidence" value="ECO:0007669"/>
    <property type="project" value="InterPro"/>
</dbReference>
<comment type="subcellular location">
    <subcellularLocation>
        <location evidence="1">Nucleus</location>
    </subcellularLocation>
</comment>
<reference evidence="10" key="1">
    <citation type="journal article" date="2023" name="DNA Res.">
        <title>Chromosome-level genome assembly of Phrynocephalus forsythii using third-generation DNA sequencing and Hi-C analysis.</title>
        <authorList>
            <person name="Qi Y."/>
            <person name="Zhao W."/>
            <person name="Zhao Y."/>
            <person name="Niu C."/>
            <person name="Cao S."/>
            <person name="Zhang Y."/>
        </authorList>
    </citation>
    <scope>NUCLEOTIDE SEQUENCE</scope>
    <source>
        <tissue evidence="10">Muscle</tissue>
    </source>
</reference>
<dbReference type="AlphaFoldDB" id="A0A9Q1AU65"/>
<keyword evidence="3" id="KW-0805">Transcription regulation</keyword>
<comment type="caution">
    <text evidence="10">The sequence shown here is derived from an EMBL/GenBank/DDBJ whole genome shotgun (WGS) entry which is preliminary data.</text>
</comment>
<accession>A0A9Q1AU65</accession>
<dbReference type="Proteomes" id="UP001142489">
    <property type="component" value="Unassembled WGS sequence"/>
</dbReference>
<proteinExistence type="inferred from homology"/>
<dbReference type="OrthoDB" id="6418155at2759"/>
<evidence type="ECO:0000313" key="11">
    <source>
        <dbReference type="Proteomes" id="UP001142489"/>
    </source>
</evidence>
<dbReference type="Pfam" id="PF00447">
    <property type="entry name" value="HSF_DNA-bind"/>
    <property type="match status" value="1"/>
</dbReference>
<evidence type="ECO:0000256" key="2">
    <source>
        <dbReference type="ARBA" id="ARBA00006403"/>
    </source>
</evidence>
<evidence type="ECO:0000256" key="5">
    <source>
        <dbReference type="ARBA" id="ARBA00023163"/>
    </source>
</evidence>
<evidence type="ECO:0000256" key="7">
    <source>
        <dbReference type="RuleBase" id="RU004020"/>
    </source>
</evidence>
<evidence type="ECO:0000259" key="9">
    <source>
        <dbReference type="SMART" id="SM00415"/>
    </source>
</evidence>
<dbReference type="SMART" id="SM00415">
    <property type="entry name" value="HSF"/>
    <property type="match status" value="1"/>
</dbReference>